<keyword evidence="1" id="KW-1133">Transmembrane helix</keyword>
<dbReference type="EMBL" id="MTHB01000278">
    <property type="protein sequence ID" value="OXC72293.1"/>
    <property type="molecule type" value="Genomic_DNA"/>
</dbReference>
<evidence type="ECO:0000313" key="3">
    <source>
        <dbReference type="Proteomes" id="UP000214720"/>
    </source>
</evidence>
<evidence type="ECO:0000256" key="1">
    <source>
        <dbReference type="SAM" id="Phobius"/>
    </source>
</evidence>
<keyword evidence="1" id="KW-0472">Membrane</keyword>
<organism evidence="2 3">
    <name type="scientific">Caballeronia sordidicola</name>
    <name type="common">Burkholderia sordidicola</name>
    <dbReference type="NCBI Taxonomy" id="196367"/>
    <lineage>
        <taxon>Bacteria</taxon>
        <taxon>Pseudomonadati</taxon>
        <taxon>Pseudomonadota</taxon>
        <taxon>Betaproteobacteria</taxon>
        <taxon>Burkholderiales</taxon>
        <taxon>Burkholderiaceae</taxon>
        <taxon>Caballeronia</taxon>
    </lineage>
</organism>
<dbReference type="AlphaFoldDB" id="A0A226WMF0"/>
<reference evidence="3" key="1">
    <citation type="submission" date="2017-01" db="EMBL/GenBank/DDBJ databases">
        <title>Genome Analysis of Deinococcus marmoris KOPRI26562.</title>
        <authorList>
            <person name="Kim J.H."/>
            <person name="Oh H.-M."/>
        </authorList>
    </citation>
    <scope>NUCLEOTIDE SEQUENCE [LARGE SCALE GENOMIC DNA]</scope>
    <source>
        <strain evidence="3">PAMC 26633</strain>
    </source>
</reference>
<evidence type="ECO:0000313" key="2">
    <source>
        <dbReference type="EMBL" id="OXC72293.1"/>
    </source>
</evidence>
<gene>
    <name evidence="2" type="ORF">BSU04_42475</name>
</gene>
<protein>
    <submittedName>
        <fullName evidence="2">Uncharacterized protein</fullName>
    </submittedName>
</protein>
<name>A0A226WMF0_CABSO</name>
<comment type="caution">
    <text evidence="2">The sequence shown here is derived from an EMBL/GenBank/DDBJ whole genome shotgun (WGS) entry which is preliminary data.</text>
</comment>
<dbReference type="Proteomes" id="UP000214720">
    <property type="component" value="Unassembled WGS sequence"/>
</dbReference>
<feature type="transmembrane region" description="Helical" evidence="1">
    <location>
        <begin position="12"/>
        <end position="32"/>
    </location>
</feature>
<sequence length="48" mass="5061">MGRRDVASSDAGYLIFDLSSSAAVTAIFSSVINAAKGHHDDNWQGHLA</sequence>
<accession>A0A226WMF0</accession>
<keyword evidence="1" id="KW-0812">Transmembrane</keyword>
<proteinExistence type="predicted"/>